<gene>
    <name evidence="3" type="ORF">F897_01590</name>
</gene>
<dbReference type="Pfam" id="PF18642">
    <property type="entry name" value="IMPa_helical"/>
    <property type="match status" value="1"/>
</dbReference>
<dbReference type="InterPro" id="IPR040711">
    <property type="entry name" value="IMPa_N_2"/>
</dbReference>
<dbReference type="PROSITE" id="PS51723">
    <property type="entry name" value="PEPTIDASE_M60"/>
    <property type="match status" value="1"/>
</dbReference>
<dbReference type="InterPro" id="IPR041549">
    <property type="entry name" value="IMPa_helical"/>
</dbReference>
<dbReference type="InterPro" id="IPR042279">
    <property type="entry name" value="Pep_M60_3"/>
</dbReference>
<dbReference type="EMBL" id="APRS01000010">
    <property type="protein sequence ID" value="ENX09498.1"/>
    <property type="molecule type" value="Genomic_DNA"/>
</dbReference>
<evidence type="ECO:0000259" key="2">
    <source>
        <dbReference type="PROSITE" id="PS51723"/>
    </source>
</evidence>
<feature type="region of interest" description="Disordered" evidence="1">
    <location>
        <begin position="38"/>
        <end position="92"/>
    </location>
</feature>
<dbReference type="AlphaFoldDB" id="N9MLP8"/>
<evidence type="ECO:0000313" key="4">
    <source>
        <dbReference type="Proteomes" id="UP000013101"/>
    </source>
</evidence>
<sequence>MSSFWLYLGENCGKKLFEVENSLTDLIAMISLIACGGGGSSGTSSPAETPDSAVNPPSTNNPPDNEESSPSPVETPHGSTPPLNPQTPTTTRINKALSTGDAIPLTEQDSTALLDWALQLAKQRQTWQKGLITSLYTSSNGKVLQPQLQFTPTASINLYPYDLSAALPIAVSDQACGWNLSQQANKGCGLGVASQIGKGRALAFGQNMLRGISANSPDVVDFAPVLNNGFRWLLTGKTQAQPKQELKLTVNGLAQTNLSMIENYFAQHLGVKVTFLQCNVLDQTNTCWKDADLMILGSNIGANNFESSLIQEYLEAGKLIYFQAMGYNVTTPIEKIFSALKIETNNNYWRGQDTLLMSSGHSITDQWNKVNDIDSTIQMLEYFKSPSAAHLGDLNANNPLIQTINKASTNLQNLNAQGITAFSAKNNNQILKALVLLADLWRPDVNYSGLSKNGDTLTFMRTYASDSWTDYKRKTTLVNPNGAGDYMPASAQNMAVSAQAETITVTIPQGSGITAIGRASIPGKPVSIEIVDAQGAQLSVQTSYLRAWGNPFDDGGYKRPRRPNSFAVKLDATQSNDFISPFGGPLMLNYSNAKAGSVVTLKIKGAAKYAHYDFTQTITEADISEATSILQSRNFGWNTFKFVGGEIQQTNDYALKAIGDRSARTYVDQIKGVIFDSNHIANGYNNMPLDSSTAQRCNELGWDCIGKVHRAPNVQHFVGWIATCGFLCSGNPSDGSTGIDTGWGWVHELGHNTVQDVLTMVFPSIETRKPIGCGVECNNNILAGLSMMSKYHLYAQDSNGSNFRHPTLYANIKDTRSLGLSGEAQRAAMEKRLWQDGYHVSMQAFHIQMAMNYTRLHQGKSRPDLQGVFEFIRLLNTSQRLYNQIDLSKASQADKNKLGLGAFNAKSMSRPDLIYVLSSKIMGYDLKDFYALYGLPVTATAHASVAMLNLPTAPLYFYAQPDGGSNRLATGQSLTIPTHGPVPNYPY</sequence>
<dbReference type="PATRIC" id="fig|1217693.3.peg.1533"/>
<proteinExistence type="predicted"/>
<name>N9MLP8_9GAMM</name>
<dbReference type="InterPro" id="IPR031161">
    <property type="entry name" value="Peptidase_M60_dom"/>
</dbReference>
<dbReference type="Gene3D" id="1.10.390.30">
    <property type="entry name" value="Peptidase M60, enhancin-like domain 3"/>
    <property type="match status" value="1"/>
</dbReference>
<comment type="caution">
    <text evidence="3">The sequence shown here is derived from an EMBL/GenBank/DDBJ whole genome shotgun (WGS) entry which is preliminary data.</text>
</comment>
<reference evidence="3 4" key="1">
    <citation type="submission" date="2013-02" db="EMBL/GenBank/DDBJ databases">
        <title>The Genome Sequence of Acinetobacter sp. NIPH 2171.</title>
        <authorList>
            <consortium name="The Broad Institute Genome Sequencing Platform"/>
            <consortium name="The Broad Institute Genome Sequencing Center for Infectious Disease"/>
            <person name="Cerqueira G."/>
            <person name="Feldgarden M."/>
            <person name="Courvalin P."/>
            <person name="Perichon B."/>
            <person name="Grillot-Courvalin C."/>
            <person name="Clermont D."/>
            <person name="Rocha E."/>
            <person name="Yoon E.-J."/>
            <person name="Nemec A."/>
            <person name="Walker B."/>
            <person name="Young S.K."/>
            <person name="Zeng Q."/>
            <person name="Gargeya S."/>
            <person name="Fitzgerald M."/>
            <person name="Haas B."/>
            <person name="Abouelleil A."/>
            <person name="Alvarado L."/>
            <person name="Arachchi H.M."/>
            <person name="Berlin A.M."/>
            <person name="Chapman S.B."/>
            <person name="Dewar J."/>
            <person name="Goldberg J."/>
            <person name="Griggs A."/>
            <person name="Gujja S."/>
            <person name="Hansen M."/>
            <person name="Howarth C."/>
            <person name="Imamovic A."/>
            <person name="Larimer J."/>
            <person name="McCowan C."/>
            <person name="Murphy C."/>
            <person name="Neiman D."/>
            <person name="Pearson M."/>
            <person name="Priest M."/>
            <person name="Roberts A."/>
            <person name="Saif S."/>
            <person name="Shea T."/>
            <person name="Sisk P."/>
            <person name="Sykes S."/>
            <person name="Wortman J."/>
            <person name="Nusbaum C."/>
            <person name="Birren B."/>
        </authorList>
    </citation>
    <scope>NUCLEOTIDE SEQUENCE [LARGE SCALE GENOMIC DNA]</scope>
    <source>
        <strain evidence="3 4">NIPH 2171</strain>
    </source>
</reference>
<evidence type="ECO:0000256" key="1">
    <source>
        <dbReference type="SAM" id="MobiDB-lite"/>
    </source>
</evidence>
<protein>
    <recommendedName>
        <fullName evidence="2">Peptidase M60 domain-containing protein</fullName>
    </recommendedName>
</protein>
<dbReference type="NCBIfam" id="NF038322">
    <property type="entry name" value="ImpA_fam_HExGH"/>
    <property type="match status" value="1"/>
</dbReference>
<evidence type="ECO:0000313" key="3">
    <source>
        <dbReference type="EMBL" id="ENX09498.1"/>
    </source>
</evidence>
<accession>N9MLP8</accession>
<dbReference type="Proteomes" id="UP000013101">
    <property type="component" value="Unassembled WGS sequence"/>
</dbReference>
<organism evidence="3 4">
    <name type="scientific">Acinetobacter variabilis</name>
    <dbReference type="NCBI Taxonomy" id="70346"/>
    <lineage>
        <taxon>Bacteria</taxon>
        <taxon>Pseudomonadati</taxon>
        <taxon>Pseudomonadota</taxon>
        <taxon>Gammaproteobacteria</taxon>
        <taxon>Moraxellales</taxon>
        <taxon>Moraxellaceae</taxon>
        <taxon>Acinetobacter</taxon>
    </lineage>
</organism>
<dbReference type="Pfam" id="PF18650">
    <property type="entry name" value="IMPa_N_2"/>
    <property type="match status" value="1"/>
</dbReference>
<feature type="domain" description="Peptidase M60" evidence="2">
    <location>
        <begin position="511"/>
        <end position="854"/>
    </location>
</feature>
<feature type="compositionally biased region" description="Low complexity" evidence="1">
    <location>
        <begin position="55"/>
        <end position="72"/>
    </location>
</feature>
<dbReference type="HOGENOM" id="CLU_302211_0_0_6"/>